<dbReference type="Proteomes" id="UP000784294">
    <property type="component" value="Unassembled WGS sequence"/>
</dbReference>
<sequence length="95" mass="10778">MWFVYQTPDCNESIRRAGPYQQGTLTFVGRENANGLGKKSVSCVRPALRLLNWPVPDSPYLKSVPLSAHFTHKSTTQPIWFRPMKDWELDSPTAG</sequence>
<dbReference type="AlphaFoldDB" id="A0A3S5CGE6"/>
<protein>
    <submittedName>
        <fullName evidence="1">Uncharacterized protein</fullName>
    </submittedName>
</protein>
<keyword evidence="2" id="KW-1185">Reference proteome</keyword>
<accession>A0A3S5CGE6</accession>
<evidence type="ECO:0000313" key="1">
    <source>
        <dbReference type="EMBL" id="VEL19038.1"/>
    </source>
</evidence>
<evidence type="ECO:0000313" key="2">
    <source>
        <dbReference type="Proteomes" id="UP000784294"/>
    </source>
</evidence>
<gene>
    <name evidence="1" type="ORF">PXEA_LOCUS12478</name>
</gene>
<reference evidence="1" key="1">
    <citation type="submission" date="2018-11" db="EMBL/GenBank/DDBJ databases">
        <authorList>
            <consortium name="Pathogen Informatics"/>
        </authorList>
    </citation>
    <scope>NUCLEOTIDE SEQUENCE</scope>
</reference>
<proteinExistence type="predicted"/>
<comment type="caution">
    <text evidence="1">The sequence shown here is derived from an EMBL/GenBank/DDBJ whole genome shotgun (WGS) entry which is preliminary data.</text>
</comment>
<name>A0A3S5CGE6_9PLAT</name>
<dbReference type="EMBL" id="CAAALY010039765">
    <property type="protein sequence ID" value="VEL19038.1"/>
    <property type="molecule type" value="Genomic_DNA"/>
</dbReference>
<organism evidence="1 2">
    <name type="scientific">Protopolystoma xenopodis</name>
    <dbReference type="NCBI Taxonomy" id="117903"/>
    <lineage>
        <taxon>Eukaryota</taxon>
        <taxon>Metazoa</taxon>
        <taxon>Spiralia</taxon>
        <taxon>Lophotrochozoa</taxon>
        <taxon>Platyhelminthes</taxon>
        <taxon>Monogenea</taxon>
        <taxon>Polyopisthocotylea</taxon>
        <taxon>Polystomatidea</taxon>
        <taxon>Polystomatidae</taxon>
        <taxon>Protopolystoma</taxon>
    </lineage>
</organism>